<evidence type="ECO:0000313" key="10">
    <source>
        <dbReference type="EMBL" id="OBA28922.1"/>
    </source>
</evidence>
<dbReference type="OrthoDB" id="10264220at2759"/>
<dbReference type="PIRSF" id="PIRSF001293">
    <property type="entry name" value="ATP6V0A1"/>
    <property type="match status" value="1"/>
</dbReference>
<dbReference type="GO" id="GO:0051117">
    <property type="term" value="F:ATPase binding"/>
    <property type="evidence" value="ECO:0007669"/>
    <property type="project" value="TreeGrafter"/>
</dbReference>
<keyword evidence="7 9" id="KW-0406">Ion transport</keyword>
<dbReference type="InterPro" id="IPR026028">
    <property type="entry name" value="V-type_ATPase_116kDa_su_euka"/>
</dbReference>
<dbReference type="Pfam" id="PF01496">
    <property type="entry name" value="V_ATPase_I"/>
    <property type="match status" value="1"/>
</dbReference>
<dbReference type="EMBL" id="LXPE01000002">
    <property type="protein sequence ID" value="OBA28922.1"/>
    <property type="molecule type" value="Genomic_DNA"/>
</dbReference>
<evidence type="ECO:0000313" key="11">
    <source>
        <dbReference type="Proteomes" id="UP000092321"/>
    </source>
</evidence>
<feature type="transmembrane region" description="Helical" evidence="9">
    <location>
        <begin position="577"/>
        <end position="595"/>
    </location>
</feature>
<organism evidence="10 11">
    <name type="scientific">Hanseniaspora valbyensis NRRL Y-1626</name>
    <dbReference type="NCBI Taxonomy" id="766949"/>
    <lineage>
        <taxon>Eukaryota</taxon>
        <taxon>Fungi</taxon>
        <taxon>Dikarya</taxon>
        <taxon>Ascomycota</taxon>
        <taxon>Saccharomycotina</taxon>
        <taxon>Saccharomycetes</taxon>
        <taxon>Saccharomycodales</taxon>
        <taxon>Saccharomycodaceae</taxon>
        <taxon>Hanseniaspora</taxon>
    </lineage>
</organism>
<evidence type="ECO:0000256" key="6">
    <source>
        <dbReference type="ARBA" id="ARBA00022989"/>
    </source>
</evidence>
<dbReference type="GO" id="GO:0000220">
    <property type="term" value="C:vacuolar proton-transporting V-type ATPase, V0 domain"/>
    <property type="evidence" value="ECO:0007669"/>
    <property type="project" value="InterPro"/>
</dbReference>
<evidence type="ECO:0000256" key="7">
    <source>
        <dbReference type="ARBA" id="ARBA00023065"/>
    </source>
</evidence>
<evidence type="ECO:0000256" key="3">
    <source>
        <dbReference type="ARBA" id="ARBA00022448"/>
    </source>
</evidence>
<gene>
    <name evidence="10" type="ORF">HANVADRAFT_54824</name>
</gene>
<feature type="transmembrane region" description="Helical" evidence="9">
    <location>
        <begin position="657"/>
        <end position="678"/>
    </location>
</feature>
<comment type="similarity">
    <text evidence="2 9">Belongs to the V-ATPase 116 kDa subunit family.</text>
</comment>
<keyword evidence="5 9" id="KW-0375">Hydrogen ion transport</keyword>
<proteinExistence type="inferred from homology"/>
<keyword evidence="4 9" id="KW-0812">Transmembrane</keyword>
<keyword evidence="6 9" id="KW-1133">Transmembrane helix</keyword>
<comment type="subcellular location">
    <subcellularLocation>
        <location evidence="1">Membrane</location>
        <topology evidence="1">Multi-pass membrane protein</topology>
    </subcellularLocation>
</comment>
<reference evidence="11" key="1">
    <citation type="journal article" date="2016" name="Proc. Natl. Acad. Sci. U.S.A.">
        <title>Comparative genomics of biotechnologically important yeasts.</title>
        <authorList>
            <person name="Riley R."/>
            <person name="Haridas S."/>
            <person name="Wolfe K.H."/>
            <person name="Lopes M.R."/>
            <person name="Hittinger C.T."/>
            <person name="Goeker M."/>
            <person name="Salamov A.A."/>
            <person name="Wisecaver J.H."/>
            <person name="Long T.M."/>
            <person name="Calvey C.H."/>
            <person name="Aerts A.L."/>
            <person name="Barry K.W."/>
            <person name="Choi C."/>
            <person name="Clum A."/>
            <person name="Coughlan A.Y."/>
            <person name="Deshpande S."/>
            <person name="Douglass A.P."/>
            <person name="Hanson S.J."/>
            <person name="Klenk H.-P."/>
            <person name="LaButti K.M."/>
            <person name="Lapidus A."/>
            <person name="Lindquist E.A."/>
            <person name="Lipzen A.M."/>
            <person name="Meier-Kolthoff J.P."/>
            <person name="Ohm R.A."/>
            <person name="Otillar R.P."/>
            <person name="Pangilinan J.L."/>
            <person name="Peng Y."/>
            <person name="Rokas A."/>
            <person name="Rosa C.A."/>
            <person name="Scheuner C."/>
            <person name="Sibirny A.A."/>
            <person name="Slot J.C."/>
            <person name="Stielow J.B."/>
            <person name="Sun H."/>
            <person name="Kurtzman C.P."/>
            <person name="Blackwell M."/>
            <person name="Grigoriev I.V."/>
            <person name="Jeffries T.W."/>
        </authorList>
    </citation>
    <scope>NUCLEOTIDE SEQUENCE [LARGE SCALE GENOMIC DNA]</scope>
    <source>
        <strain evidence="11">NRRL Y-1626</strain>
    </source>
</reference>
<evidence type="ECO:0000256" key="1">
    <source>
        <dbReference type="ARBA" id="ARBA00004141"/>
    </source>
</evidence>
<dbReference type="AlphaFoldDB" id="A0A1B7TJJ1"/>
<dbReference type="GO" id="GO:0000329">
    <property type="term" value="C:fungal-type vacuole membrane"/>
    <property type="evidence" value="ECO:0007669"/>
    <property type="project" value="TreeGrafter"/>
</dbReference>
<protein>
    <recommendedName>
        <fullName evidence="9">V-type proton ATPase subunit a</fullName>
    </recommendedName>
</protein>
<dbReference type="PANTHER" id="PTHR11629">
    <property type="entry name" value="VACUOLAR PROTON ATPASES"/>
    <property type="match status" value="1"/>
</dbReference>
<sequence>MILTDLNENNESENLINNKYFKDIKQFDDIIQHKILKLNEILEYHSDDTLQFLPPPNDLMDNNSIHTFATSIDENDDQSHSADFINTNEPMTLEDGTLETEQEFLARKAGSDLLNEYPIDIPSPQEINRFIATVNSFYDRILMMHDSFVGMKTSLAKFQEERCIYFEVIQYLNRKTEREKQESLGRHVRSSRLNNTLHENNDNPFGRFTDDVENLDPNTPFDVDDNDIEIIDEEFTTENIAANIDITEANEALPMEDNLQDNVLTQYGGFLIYGCILKSKVHTLEILSNRTTRGNLLFYHSELATAVPTANKSTSELKECFVIYTHGNNLKKKIEKIVDSLDGNLMSRDNSQESLKNINGNIQNIESVLSLTERQLFVELVALQDQIPKWMEVLTKEFNVLKMLATIDNISQDSHGFQTLSSSVIIKGWIPQDRQLIFGNYLKYKFNSIHPDLPINYLTISEIPILENYPLIPTHLNNNVLTNKQKRLIPPTHFNSYNSPFVSAFQGIVDAYGTSKYKEINPAIPTIVTFPFMFSIMFGDIGHGLILFSISLVLVLNSHKIYKHTLDNEILAMAYNGRFILLMMGIFSIYIGFLYNDMFGKTLTFFKSGWEWLDVTEEGTTVVATKVKGYNYPFGLDFGWHNTENGLLFTNSYKMKLSIIMGFIHMLYSMFFSLNNYIYYQSYVDIMGNFIPGLIFMCSIFGYLTICIILKWSINWTDPSNPRVAPSLLNMLINMFLKPGYIEAPLFKGQTIVQLILLLVALICVPWLLIYKPYYLYKENLKSKAKGYKSSEHEIQDLLRIKQEQQSSHEDGDLVITSVNIEEFEEFELGDLIIHQIIHTIEFCLNCISHTASYLRLWALSLAHQQLSIVLWEMTLQNALFAGDGYTPGGFKEVVGLIVLFTMWFVLTCAILVAMEGTSAMLHALRLHWVEAMSKHFIGEGIPFEAFKLSD</sequence>
<evidence type="ECO:0000256" key="4">
    <source>
        <dbReference type="ARBA" id="ARBA00022692"/>
    </source>
</evidence>
<dbReference type="PANTHER" id="PTHR11629:SF63">
    <property type="entry name" value="V-TYPE PROTON ATPASE SUBUNIT A"/>
    <property type="match status" value="1"/>
</dbReference>
<evidence type="ECO:0000256" key="9">
    <source>
        <dbReference type="RuleBase" id="RU361189"/>
    </source>
</evidence>
<evidence type="ECO:0000256" key="8">
    <source>
        <dbReference type="ARBA" id="ARBA00023136"/>
    </source>
</evidence>
<dbReference type="InterPro" id="IPR002490">
    <property type="entry name" value="V-ATPase_116kDa_su"/>
</dbReference>
<name>A0A1B7TJJ1_9ASCO</name>
<feature type="transmembrane region" description="Helical" evidence="9">
    <location>
        <begin position="532"/>
        <end position="556"/>
    </location>
</feature>
<keyword evidence="3 9" id="KW-0813">Transport</keyword>
<feature type="transmembrane region" description="Helical" evidence="9">
    <location>
        <begin position="894"/>
        <end position="915"/>
    </location>
</feature>
<feature type="transmembrane region" description="Helical" evidence="9">
    <location>
        <begin position="752"/>
        <end position="771"/>
    </location>
</feature>
<accession>A0A1B7TJJ1</accession>
<keyword evidence="11" id="KW-1185">Reference proteome</keyword>
<comment type="function">
    <text evidence="9">Essential component of the vacuolar proton pump (V-ATPase), a multimeric enzyme that catalyzes the translocation of protons across the membranes. Required for assembly and activity of the V-ATPase.</text>
</comment>
<evidence type="ECO:0000256" key="2">
    <source>
        <dbReference type="ARBA" id="ARBA00009904"/>
    </source>
</evidence>
<dbReference type="GO" id="GO:0046961">
    <property type="term" value="F:proton-transporting ATPase activity, rotational mechanism"/>
    <property type="evidence" value="ECO:0007669"/>
    <property type="project" value="InterPro"/>
</dbReference>
<comment type="caution">
    <text evidence="10">The sequence shown here is derived from an EMBL/GenBank/DDBJ whole genome shotgun (WGS) entry which is preliminary data.</text>
</comment>
<dbReference type="Proteomes" id="UP000092321">
    <property type="component" value="Unassembled WGS sequence"/>
</dbReference>
<feature type="transmembrane region" description="Helical" evidence="9">
    <location>
        <begin position="690"/>
        <end position="714"/>
    </location>
</feature>
<dbReference type="GO" id="GO:0007035">
    <property type="term" value="P:vacuolar acidification"/>
    <property type="evidence" value="ECO:0007669"/>
    <property type="project" value="TreeGrafter"/>
</dbReference>
<evidence type="ECO:0000256" key="5">
    <source>
        <dbReference type="ARBA" id="ARBA00022781"/>
    </source>
</evidence>
<keyword evidence="8 9" id="KW-0472">Membrane</keyword>